<dbReference type="OrthoDB" id="9800058at2"/>
<keyword evidence="3" id="KW-0479">Metal-binding</keyword>
<organism evidence="5 6">
    <name type="scientific">Oceanibaculum pacificum</name>
    <dbReference type="NCBI Taxonomy" id="580166"/>
    <lineage>
        <taxon>Bacteria</taxon>
        <taxon>Pseudomonadati</taxon>
        <taxon>Pseudomonadota</taxon>
        <taxon>Alphaproteobacteria</taxon>
        <taxon>Rhodospirillales</taxon>
        <taxon>Oceanibaculaceae</taxon>
        <taxon>Oceanibaculum</taxon>
    </lineage>
</organism>
<protein>
    <submittedName>
        <fullName evidence="5">HAD family hydrolase</fullName>
    </submittedName>
</protein>
<dbReference type="GO" id="GO:0046872">
    <property type="term" value="F:metal ion binding"/>
    <property type="evidence" value="ECO:0007669"/>
    <property type="project" value="UniProtKB-KW"/>
</dbReference>
<dbReference type="PANTHER" id="PTHR46193:SF10">
    <property type="entry name" value="6-PHOSPHOGLUCONATE PHOSPHATASE"/>
    <property type="match status" value="1"/>
</dbReference>
<dbReference type="STRING" id="580166.AUP43_07085"/>
<evidence type="ECO:0000313" key="6">
    <source>
        <dbReference type="Proteomes" id="UP000076400"/>
    </source>
</evidence>
<comment type="cofactor">
    <cofactor evidence="1">
        <name>Mg(2+)</name>
        <dbReference type="ChEBI" id="CHEBI:18420"/>
    </cofactor>
</comment>
<dbReference type="CDD" id="cd07505">
    <property type="entry name" value="HAD_BPGM-like"/>
    <property type="match status" value="1"/>
</dbReference>
<sequence>MIVQAVAWDIDGTLLDSEPRHHRALVGASRLWNVDLSDLPNLPFRGVHMQDVWAILRERYPASLQWHEWMAAINAHYVEDTAPMNAMPQAVETIRALAAQGVPQICVSNSGRLIVDANIRALGIADCLVASISLDDVSAGKPDPAPYRDACRLLGLPPRQVAAVEDSATGLASAKMAGLYTIAYRIEDATADRRIARLDEVLAL</sequence>
<dbReference type="Proteomes" id="UP000076400">
    <property type="component" value="Unassembled WGS sequence"/>
</dbReference>
<dbReference type="Gene3D" id="3.40.50.1000">
    <property type="entry name" value="HAD superfamily/HAD-like"/>
    <property type="match status" value="1"/>
</dbReference>
<accession>A0A154W7M3</accession>
<dbReference type="NCBIfam" id="TIGR01509">
    <property type="entry name" value="HAD-SF-IA-v3"/>
    <property type="match status" value="1"/>
</dbReference>
<evidence type="ECO:0000313" key="5">
    <source>
        <dbReference type="EMBL" id="KZD09501.1"/>
    </source>
</evidence>
<dbReference type="InterPro" id="IPR006439">
    <property type="entry name" value="HAD-SF_hydro_IA"/>
</dbReference>
<dbReference type="Pfam" id="PF00702">
    <property type="entry name" value="Hydrolase"/>
    <property type="match status" value="1"/>
</dbReference>
<dbReference type="Gene3D" id="1.10.150.240">
    <property type="entry name" value="Putative phosphatase, domain 2"/>
    <property type="match status" value="1"/>
</dbReference>
<dbReference type="SFLD" id="SFLDS00003">
    <property type="entry name" value="Haloacid_Dehalogenase"/>
    <property type="match status" value="1"/>
</dbReference>
<reference evidence="5 6" key="1">
    <citation type="submission" date="2015-12" db="EMBL/GenBank/DDBJ databases">
        <title>Genome sequence of Oceanibaculum pacificum MCCC 1A02656.</title>
        <authorList>
            <person name="Lu L."/>
            <person name="Lai Q."/>
            <person name="Shao Z."/>
            <person name="Qian P."/>
        </authorList>
    </citation>
    <scope>NUCLEOTIDE SEQUENCE [LARGE SCALE GENOMIC DNA]</scope>
    <source>
        <strain evidence="5 6">MCCC 1A02656</strain>
    </source>
</reference>
<evidence type="ECO:0000256" key="2">
    <source>
        <dbReference type="ARBA" id="ARBA00006171"/>
    </source>
</evidence>
<comment type="similarity">
    <text evidence="2">Belongs to the HAD-like hydrolase superfamily. CbbY/CbbZ/Gph/YieH family.</text>
</comment>
<evidence type="ECO:0000256" key="1">
    <source>
        <dbReference type="ARBA" id="ARBA00001946"/>
    </source>
</evidence>
<dbReference type="PANTHER" id="PTHR46193">
    <property type="entry name" value="6-PHOSPHOGLUCONATE PHOSPHATASE"/>
    <property type="match status" value="1"/>
</dbReference>
<dbReference type="SFLD" id="SFLDG01129">
    <property type="entry name" value="C1.5:_HAD__Beta-PGM__Phosphata"/>
    <property type="match status" value="1"/>
</dbReference>
<evidence type="ECO:0000256" key="3">
    <source>
        <dbReference type="ARBA" id="ARBA00022723"/>
    </source>
</evidence>
<dbReference type="SUPFAM" id="SSF56784">
    <property type="entry name" value="HAD-like"/>
    <property type="match status" value="1"/>
</dbReference>
<name>A0A154W7M3_9PROT</name>
<dbReference type="RefSeq" id="WP_067554748.1">
    <property type="nucleotide sequence ID" value="NZ_LPXN01000097.1"/>
</dbReference>
<proteinExistence type="inferred from homology"/>
<evidence type="ECO:0000256" key="4">
    <source>
        <dbReference type="ARBA" id="ARBA00022842"/>
    </source>
</evidence>
<comment type="caution">
    <text evidence="5">The sequence shown here is derived from an EMBL/GenBank/DDBJ whole genome shotgun (WGS) entry which is preliminary data.</text>
</comment>
<keyword evidence="4" id="KW-0460">Magnesium</keyword>
<keyword evidence="6" id="KW-1185">Reference proteome</keyword>
<dbReference type="InterPro" id="IPR023198">
    <property type="entry name" value="PGP-like_dom2"/>
</dbReference>
<dbReference type="EMBL" id="LPXN01000097">
    <property type="protein sequence ID" value="KZD09501.1"/>
    <property type="molecule type" value="Genomic_DNA"/>
</dbReference>
<dbReference type="InterPro" id="IPR023214">
    <property type="entry name" value="HAD_sf"/>
</dbReference>
<dbReference type="PRINTS" id="PR00413">
    <property type="entry name" value="HADHALOGNASE"/>
</dbReference>
<dbReference type="GO" id="GO:0016787">
    <property type="term" value="F:hydrolase activity"/>
    <property type="evidence" value="ECO:0007669"/>
    <property type="project" value="UniProtKB-KW"/>
</dbReference>
<dbReference type="InterPro" id="IPR036412">
    <property type="entry name" value="HAD-like_sf"/>
</dbReference>
<keyword evidence="5" id="KW-0378">Hydrolase</keyword>
<dbReference type="InterPro" id="IPR051600">
    <property type="entry name" value="Beta-PGM-like"/>
</dbReference>
<dbReference type="AlphaFoldDB" id="A0A154W7M3"/>
<gene>
    <name evidence="5" type="ORF">AUP43_07085</name>
</gene>